<keyword evidence="3 9" id="KW-0699">rRNA-binding</keyword>
<evidence type="ECO:0000256" key="6">
    <source>
        <dbReference type="ARBA" id="ARBA00022980"/>
    </source>
</evidence>
<accession>A0ABM9NNJ3</accession>
<dbReference type="Gene3D" id="3.40.50.790">
    <property type="match status" value="1"/>
</dbReference>
<dbReference type="Pfam" id="PF00687">
    <property type="entry name" value="Ribosomal_L1"/>
    <property type="match status" value="1"/>
</dbReference>
<evidence type="ECO:0000256" key="10">
    <source>
        <dbReference type="RuleBase" id="RU000659"/>
    </source>
</evidence>
<keyword evidence="12" id="KW-1185">Reference proteome</keyword>
<evidence type="ECO:0000256" key="5">
    <source>
        <dbReference type="ARBA" id="ARBA00022884"/>
    </source>
</evidence>
<evidence type="ECO:0000256" key="2">
    <source>
        <dbReference type="ARBA" id="ARBA00022491"/>
    </source>
</evidence>
<evidence type="ECO:0000256" key="8">
    <source>
        <dbReference type="ARBA" id="ARBA00035241"/>
    </source>
</evidence>
<evidence type="ECO:0000313" key="11">
    <source>
        <dbReference type="EMBL" id="CAL1329046.1"/>
    </source>
</evidence>
<keyword evidence="5 9" id="KW-0694">RNA-binding</keyword>
<dbReference type="Proteomes" id="UP001497533">
    <property type="component" value="Chromosome"/>
</dbReference>
<dbReference type="NCBIfam" id="TIGR01169">
    <property type="entry name" value="rplA_bact"/>
    <property type="match status" value="1"/>
</dbReference>
<comment type="function">
    <text evidence="9">Binds directly to 23S rRNA. The L1 stalk is quite mobile in the ribosome, and is involved in E site tRNA release.</text>
</comment>
<evidence type="ECO:0000256" key="7">
    <source>
        <dbReference type="ARBA" id="ARBA00023274"/>
    </source>
</evidence>
<keyword evidence="6 9" id="KW-0689">Ribosomal protein</keyword>
<dbReference type="PANTHER" id="PTHR36427">
    <property type="entry name" value="54S RIBOSOMAL PROTEIN L1, MITOCHONDRIAL"/>
    <property type="match status" value="1"/>
</dbReference>
<dbReference type="SUPFAM" id="SSF56808">
    <property type="entry name" value="Ribosomal protein L1"/>
    <property type="match status" value="1"/>
</dbReference>
<dbReference type="PROSITE" id="PS01199">
    <property type="entry name" value="RIBOSOMAL_L1"/>
    <property type="match status" value="1"/>
</dbReference>
<dbReference type="HAMAP" id="MF_01318_B">
    <property type="entry name" value="Ribosomal_uL1_B"/>
    <property type="match status" value="1"/>
</dbReference>
<comment type="subunit">
    <text evidence="9">Part of the 50S ribosomal subunit.</text>
</comment>
<dbReference type="InterPro" id="IPR002143">
    <property type="entry name" value="Ribosomal_uL1"/>
</dbReference>
<sequence length="231" mass="25526">MTKLTKRMQNINEKIDKTKQYNIDEAICLLKEISTVKFIESIDVAINLGIDPRKSNQNIRGTIILPHGTGRKINVAVFAQGKNAEEAKIAGADLIGMEDIIDTIKNEKIKFDVVIASPEAIHVVSKIGQFLGPRGLMPNPKFGTVTTNIFNAVKNAKSGQIRYKNDKNGIIHTSIGKINFSVNNLKENLKTLLNNLKKEKPNTSKGIFIKKITLSSTMTTSLIINQTSLLI</sequence>
<dbReference type="RefSeq" id="WP_341765103.1">
    <property type="nucleotide sequence ID" value="NZ_OZ034688.1"/>
</dbReference>
<comment type="similarity">
    <text evidence="1 9 10">Belongs to the universal ribosomal protein uL1 family.</text>
</comment>
<evidence type="ECO:0000256" key="1">
    <source>
        <dbReference type="ARBA" id="ARBA00010531"/>
    </source>
</evidence>
<organism evidence="11 12">
    <name type="scientific">Candidatus Providencia siddallii</name>
    <dbReference type="NCBI Taxonomy" id="1715285"/>
    <lineage>
        <taxon>Bacteria</taxon>
        <taxon>Pseudomonadati</taxon>
        <taxon>Pseudomonadota</taxon>
        <taxon>Gammaproteobacteria</taxon>
        <taxon>Enterobacterales</taxon>
        <taxon>Morganellaceae</taxon>
        <taxon>Providencia</taxon>
    </lineage>
</organism>
<keyword evidence="7 9" id="KW-0687">Ribonucleoprotein</keyword>
<dbReference type="InterPro" id="IPR016095">
    <property type="entry name" value="Ribosomal_uL1_3-a/b-sand"/>
</dbReference>
<keyword evidence="2 9" id="KW-0678">Repressor</keyword>
<gene>
    <name evidence="9 11" type="primary">rplA</name>
    <name evidence="11" type="ORF">PRHACTZTBTEA_114</name>
</gene>
<comment type="function">
    <text evidence="9">Protein L1 is also a translational repressor protein, it controls the translation of the L11 operon by binding to its mRNA.</text>
</comment>
<reference evidence="11" key="1">
    <citation type="submission" date="2024-04" db="EMBL/GenBank/DDBJ databases">
        <authorList>
            <person name="Manzano-Marin A."/>
            <person name="Manzano-Marin A."/>
            <person name="Alejandro Manzano Marin A."/>
        </authorList>
    </citation>
    <scope>NUCLEOTIDE SEQUENCE [LARGE SCALE GENOMIC DNA]</scope>
    <source>
        <strain evidence="11">TABTEA</strain>
    </source>
</reference>
<evidence type="ECO:0000256" key="3">
    <source>
        <dbReference type="ARBA" id="ARBA00022730"/>
    </source>
</evidence>
<dbReference type="PANTHER" id="PTHR36427:SF3">
    <property type="entry name" value="LARGE RIBOSOMAL SUBUNIT PROTEIN UL1M"/>
    <property type="match status" value="1"/>
</dbReference>
<dbReference type="Gene3D" id="3.30.190.20">
    <property type="match status" value="1"/>
</dbReference>
<dbReference type="CDD" id="cd00403">
    <property type="entry name" value="Ribosomal_L1"/>
    <property type="match status" value="1"/>
</dbReference>
<dbReference type="PIRSF" id="PIRSF002155">
    <property type="entry name" value="Ribosomal_L1"/>
    <property type="match status" value="1"/>
</dbReference>
<evidence type="ECO:0000256" key="9">
    <source>
        <dbReference type="HAMAP-Rule" id="MF_01318"/>
    </source>
</evidence>
<proteinExistence type="inferred from homology"/>
<dbReference type="InterPro" id="IPR005878">
    <property type="entry name" value="Ribosom_uL1_bac-type"/>
</dbReference>
<keyword evidence="9" id="KW-0820">tRNA-binding</keyword>
<dbReference type="InterPro" id="IPR023674">
    <property type="entry name" value="Ribosomal_uL1-like"/>
</dbReference>
<evidence type="ECO:0000256" key="4">
    <source>
        <dbReference type="ARBA" id="ARBA00022845"/>
    </source>
</evidence>
<name>A0ABM9NNJ3_9GAMM</name>
<dbReference type="InterPro" id="IPR023673">
    <property type="entry name" value="Ribosomal_uL1_CS"/>
</dbReference>
<dbReference type="EMBL" id="OZ034688">
    <property type="protein sequence ID" value="CAL1329046.1"/>
    <property type="molecule type" value="Genomic_DNA"/>
</dbReference>
<evidence type="ECO:0000313" key="12">
    <source>
        <dbReference type="Proteomes" id="UP001497533"/>
    </source>
</evidence>
<dbReference type="InterPro" id="IPR028364">
    <property type="entry name" value="Ribosomal_uL1/biogenesis"/>
</dbReference>
<protein>
    <recommendedName>
        <fullName evidence="8 9">Large ribosomal subunit protein uL1</fullName>
    </recommendedName>
</protein>
<keyword evidence="4 9" id="KW-0810">Translation regulation</keyword>
<dbReference type="GO" id="GO:0005840">
    <property type="term" value="C:ribosome"/>
    <property type="evidence" value="ECO:0007669"/>
    <property type="project" value="UniProtKB-KW"/>
</dbReference>